<keyword evidence="2" id="KW-1185">Reference proteome</keyword>
<evidence type="ECO:0000313" key="2">
    <source>
        <dbReference type="Proteomes" id="UP001163321"/>
    </source>
</evidence>
<gene>
    <name evidence="1" type="ORF">PsorP6_012963</name>
</gene>
<sequence>MGFACVFMAAKIEEVHPPKAADLVAFFGGTRRREDRWKLHPTTPYAWLLHMVAGGRSTDEHPLKTMGDFVNPSRNPSGTKEFFVNDIRLVDIAFLDYQAIEY</sequence>
<proteinExistence type="predicted"/>
<accession>A0ACC0WGL2</accession>
<comment type="caution">
    <text evidence="1">The sequence shown here is derived from an EMBL/GenBank/DDBJ whole genome shotgun (WGS) entry which is preliminary data.</text>
</comment>
<dbReference type="EMBL" id="CM047592">
    <property type="protein sequence ID" value="KAI9917233.1"/>
    <property type="molecule type" value="Genomic_DNA"/>
</dbReference>
<organism evidence="1 2">
    <name type="scientific">Peronosclerospora sorghi</name>
    <dbReference type="NCBI Taxonomy" id="230839"/>
    <lineage>
        <taxon>Eukaryota</taxon>
        <taxon>Sar</taxon>
        <taxon>Stramenopiles</taxon>
        <taxon>Oomycota</taxon>
        <taxon>Peronosporomycetes</taxon>
        <taxon>Peronosporales</taxon>
        <taxon>Peronosporaceae</taxon>
        <taxon>Peronosclerospora</taxon>
    </lineage>
</organism>
<reference evidence="1 2" key="1">
    <citation type="journal article" date="2022" name="bioRxiv">
        <title>The genome of the oomycete Peronosclerospora sorghi, a cosmopolitan pathogen of maize and sorghum, is inflated with dispersed pseudogenes.</title>
        <authorList>
            <person name="Fletcher K."/>
            <person name="Martin F."/>
            <person name="Isakeit T."/>
            <person name="Cavanaugh K."/>
            <person name="Magill C."/>
            <person name="Michelmore R."/>
        </authorList>
    </citation>
    <scope>NUCLEOTIDE SEQUENCE [LARGE SCALE GENOMIC DNA]</scope>
    <source>
        <strain evidence="1">P6</strain>
    </source>
</reference>
<evidence type="ECO:0000313" key="1">
    <source>
        <dbReference type="EMBL" id="KAI9917233.1"/>
    </source>
</evidence>
<protein>
    <submittedName>
        <fullName evidence="1">Uncharacterized protein</fullName>
    </submittedName>
</protein>
<dbReference type="Proteomes" id="UP001163321">
    <property type="component" value="Chromosome 13"/>
</dbReference>
<name>A0ACC0WGL2_9STRA</name>